<gene>
    <name evidence="1" type="ORF">INT48_001983</name>
</gene>
<feature type="non-terminal residue" evidence="1">
    <location>
        <position position="1"/>
    </location>
</feature>
<sequence length="397" mass="45603">PTKAELMSTIARKAAKKRKIAVTINGTMNVDTFNSIIGDKVHYINTENSSKRKFEAEERKDEDDNENKVGCCNNNLLPGLTTQFFFLNQEPSIWKDWPNFLEHHKSAFHPYSPEANNIIRAGNGISSKPYLDRNLYNRHLEGNNVQSFTIPDVFQQHIDSVVNCNALSQFKKNIREFSMFIGSLVQEKEEGMKLLEFLEGIFIELHETYTSPIDRDQNEDAFNQLFIWPYLAVVAKNITMHNCKAGFQSGQPRLESMSKQLKANDIFVDDKSCYKTDGLVKIFGLKKLELLVVETSGHFGNIDRVKLKFDHHKGVFGMLAMLKFQFFWIIKGLLEQSVVNMACLKEEHQNVLKKNRHNLEKLPKLNNIVNPIILKLTKNEDSNGMSSLGPIYFPPHY</sequence>
<proteinExistence type="predicted"/>
<dbReference type="Proteomes" id="UP000613177">
    <property type="component" value="Unassembled WGS sequence"/>
</dbReference>
<organism evidence="1 2">
    <name type="scientific">Thamnidium elegans</name>
    <dbReference type="NCBI Taxonomy" id="101142"/>
    <lineage>
        <taxon>Eukaryota</taxon>
        <taxon>Fungi</taxon>
        <taxon>Fungi incertae sedis</taxon>
        <taxon>Mucoromycota</taxon>
        <taxon>Mucoromycotina</taxon>
        <taxon>Mucoromycetes</taxon>
        <taxon>Mucorales</taxon>
        <taxon>Mucorineae</taxon>
        <taxon>Mucoraceae</taxon>
        <taxon>Thamnidium</taxon>
    </lineage>
</organism>
<protein>
    <submittedName>
        <fullName evidence="1">Uncharacterized protein</fullName>
    </submittedName>
</protein>
<accession>A0A8H7SWM9</accession>
<dbReference type="AlphaFoldDB" id="A0A8H7SWM9"/>
<reference evidence="1" key="1">
    <citation type="submission" date="2021-01" db="EMBL/GenBank/DDBJ databases">
        <title>Metabolic potential, ecology and presence of endohyphal bacteria is reflected in genomic diversity of Mucoromycotina.</title>
        <authorList>
            <person name="Muszewska A."/>
            <person name="Okrasinska A."/>
            <person name="Steczkiewicz K."/>
            <person name="Drgas O."/>
            <person name="Orlowska M."/>
            <person name="Perlinska-Lenart U."/>
            <person name="Aleksandrzak-Piekarczyk T."/>
            <person name="Szatraj K."/>
            <person name="Zielenkiewicz U."/>
            <person name="Pilsyk S."/>
            <person name="Malc E."/>
            <person name="Mieczkowski P."/>
            <person name="Kruszewska J.S."/>
            <person name="Biernat P."/>
            <person name="Pawlowska J."/>
        </authorList>
    </citation>
    <scope>NUCLEOTIDE SEQUENCE</scope>
    <source>
        <strain evidence="1">WA0000018081</strain>
    </source>
</reference>
<name>A0A8H7SWM9_9FUNG</name>
<keyword evidence="2" id="KW-1185">Reference proteome</keyword>
<evidence type="ECO:0000313" key="1">
    <source>
        <dbReference type="EMBL" id="KAG2236914.1"/>
    </source>
</evidence>
<evidence type="ECO:0000313" key="2">
    <source>
        <dbReference type="Proteomes" id="UP000613177"/>
    </source>
</evidence>
<comment type="caution">
    <text evidence="1">The sequence shown here is derived from an EMBL/GenBank/DDBJ whole genome shotgun (WGS) entry which is preliminary data.</text>
</comment>
<dbReference type="EMBL" id="JAEPRE010000011">
    <property type="protein sequence ID" value="KAG2236914.1"/>
    <property type="molecule type" value="Genomic_DNA"/>
</dbReference>